<reference evidence="2" key="1">
    <citation type="journal article" date="2019" name="Sci. Rep.">
        <title>Draft genome of Tanacetum cinerariifolium, the natural source of mosquito coil.</title>
        <authorList>
            <person name="Yamashiro T."/>
            <person name="Shiraishi A."/>
            <person name="Satake H."/>
            <person name="Nakayama K."/>
        </authorList>
    </citation>
    <scope>NUCLEOTIDE SEQUENCE</scope>
</reference>
<dbReference type="AlphaFoldDB" id="A0A699RB57"/>
<feature type="region of interest" description="Disordered" evidence="1">
    <location>
        <begin position="1"/>
        <end position="69"/>
    </location>
</feature>
<gene>
    <name evidence="2" type="ORF">Tci_854588</name>
</gene>
<name>A0A699RB57_TANCI</name>
<protein>
    <submittedName>
        <fullName evidence="2">Uncharacterized protein</fullName>
    </submittedName>
</protein>
<comment type="caution">
    <text evidence="2">The sequence shown here is derived from an EMBL/GenBank/DDBJ whole genome shotgun (WGS) entry which is preliminary data.</text>
</comment>
<evidence type="ECO:0000313" key="2">
    <source>
        <dbReference type="EMBL" id="GFC82618.1"/>
    </source>
</evidence>
<organism evidence="2">
    <name type="scientific">Tanacetum cinerariifolium</name>
    <name type="common">Dalmatian daisy</name>
    <name type="synonym">Chrysanthemum cinerariifolium</name>
    <dbReference type="NCBI Taxonomy" id="118510"/>
    <lineage>
        <taxon>Eukaryota</taxon>
        <taxon>Viridiplantae</taxon>
        <taxon>Streptophyta</taxon>
        <taxon>Embryophyta</taxon>
        <taxon>Tracheophyta</taxon>
        <taxon>Spermatophyta</taxon>
        <taxon>Magnoliopsida</taxon>
        <taxon>eudicotyledons</taxon>
        <taxon>Gunneridae</taxon>
        <taxon>Pentapetalae</taxon>
        <taxon>asterids</taxon>
        <taxon>campanulids</taxon>
        <taxon>Asterales</taxon>
        <taxon>Asteraceae</taxon>
        <taxon>Asteroideae</taxon>
        <taxon>Anthemideae</taxon>
        <taxon>Anthemidinae</taxon>
        <taxon>Tanacetum</taxon>
    </lineage>
</organism>
<accession>A0A699RB57</accession>
<evidence type="ECO:0000256" key="1">
    <source>
        <dbReference type="SAM" id="MobiDB-lite"/>
    </source>
</evidence>
<sequence length="69" mass="7434">MRRVGKGCSGVETSLFEGMLVAREPEEQGDAEEQGHDDNAAEEPVTAVDDVEDQTIQSPTPLTLPPQQP</sequence>
<proteinExistence type="predicted"/>
<dbReference type="EMBL" id="BKCJ011085423">
    <property type="protein sequence ID" value="GFC82618.1"/>
    <property type="molecule type" value="Genomic_DNA"/>
</dbReference>